<evidence type="ECO:0000313" key="6">
    <source>
        <dbReference type="Proteomes" id="UP000325286"/>
    </source>
</evidence>
<dbReference type="Gene3D" id="3.40.50.2300">
    <property type="match status" value="1"/>
</dbReference>
<feature type="domain" description="Response regulatory" evidence="4">
    <location>
        <begin position="8"/>
        <end position="125"/>
    </location>
</feature>
<keyword evidence="6" id="KW-1185">Reference proteome</keyword>
<dbReference type="SUPFAM" id="SSF52172">
    <property type="entry name" value="CheY-like"/>
    <property type="match status" value="1"/>
</dbReference>
<dbReference type="SMART" id="SM00331">
    <property type="entry name" value="PP2C_SIG"/>
    <property type="match status" value="1"/>
</dbReference>
<dbReference type="SUPFAM" id="SSF81606">
    <property type="entry name" value="PP2C-like"/>
    <property type="match status" value="1"/>
</dbReference>
<evidence type="ECO:0000256" key="2">
    <source>
        <dbReference type="PROSITE-ProRule" id="PRU00169"/>
    </source>
</evidence>
<sequence length="413" mass="44884">MSETAPIVILLVEDSPTARIHAQACLKQGLEGEYTLLNADTLAKTLKVLAEHEVNVILLDLNLPDSLGLDTFQQVRGVSSGAAIVIVSGESDERVAVSAVRAGAQDYIVKGPHFTAALLGRTVQFALERNARALIESELRSIRQELTIADAIQQMLYPKMDTQFPEVAVAGRCLPATLNCGDYFDFIPQSDGSLLVVIGDVSGHGIGPAMMMIETRAALRVLAGSEIELGEILNRVNRLLARDMQQRLFVTLFIAHLDPSRRQLRYASAGHPGYLVRPDGSVVTLESDNHPLGITSSEHYETLHSEDYRPGDLLALFTDGISEATCDHMAFLGDQGVLDEIVRQRKLSGEKILDAVFALAEDFNGSALQQDDRTAVIVQTHANHVPAPHRPPPQPPTIQQEDASLSDDHSPTV</sequence>
<feature type="modified residue" description="4-aspartylphosphate" evidence="2">
    <location>
        <position position="60"/>
    </location>
</feature>
<evidence type="ECO:0000259" key="4">
    <source>
        <dbReference type="PROSITE" id="PS50110"/>
    </source>
</evidence>
<evidence type="ECO:0000256" key="1">
    <source>
        <dbReference type="ARBA" id="ARBA00022801"/>
    </source>
</evidence>
<dbReference type="AlphaFoldDB" id="A0A5B9QQC0"/>
<dbReference type="InterPro" id="IPR036457">
    <property type="entry name" value="PPM-type-like_dom_sf"/>
</dbReference>
<dbReference type="Pfam" id="PF00072">
    <property type="entry name" value="Response_reg"/>
    <property type="match status" value="1"/>
</dbReference>
<keyword evidence="1 5" id="KW-0378">Hydrolase</keyword>
<dbReference type="InterPro" id="IPR001789">
    <property type="entry name" value="Sig_transdc_resp-reg_receiver"/>
</dbReference>
<dbReference type="Pfam" id="PF07228">
    <property type="entry name" value="SpoIIE"/>
    <property type="match status" value="1"/>
</dbReference>
<proteinExistence type="predicted"/>
<feature type="region of interest" description="Disordered" evidence="3">
    <location>
        <begin position="384"/>
        <end position="413"/>
    </location>
</feature>
<dbReference type="GO" id="GO:0000160">
    <property type="term" value="P:phosphorelay signal transduction system"/>
    <property type="evidence" value="ECO:0007669"/>
    <property type="project" value="InterPro"/>
</dbReference>
<reference evidence="5 6" key="1">
    <citation type="submission" date="2019-08" db="EMBL/GenBank/DDBJ databases">
        <title>Deep-cultivation of Planctomycetes and their phenomic and genomic characterization uncovers novel biology.</title>
        <authorList>
            <person name="Wiegand S."/>
            <person name="Jogler M."/>
            <person name="Boedeker C."/>
            <person name="Pinto D."/>
            <person name="Vollmers J."/>
            <person name="Rivas-Marin E."/>
            <person name="Kohn T."/>
            <person name="Peeters S.H."/>
            <person name="Heuer A."/>
            <person name="Rast P."/>
            <person name="Oberbeckmann S."/>
            <person name="Bunk B."/>
            <person name="Jeske O."/>
            <person name="Meyerdierks A."/>
            <person name="Storesund J.E."/>
            <person name="Kallscheuer N."/>
            <person name="Luecker S."/>
            <person name="Lage O.M."/>
            <person name="Pohl T."/>
            <person name="Merkel B.J."/>
            <person name="Hornburger P."/>
            <person name="Mueller R.-W."/>
            <person name="Bruemmer F."/>
            <person name="Labrenz M."/>
            <person name="Spormann A.M."/>
            <person name="Op den Camp H."/>
            <person name="Overmann J."/>
            <person name="Amann R."/>
            <person name="Jetten M.S.M."/>
            <person name="Mascher T."/>
            <person name="Medema M.H."/>
            <person name="Devos D.P."/>
            <person name="Kaster A.-K."/>
            <person name="Ovreas L."/>
            <person name="Rohde M."/>
            <person name="Galperin M.Y."/>
            <person name="Jogler C."/>
        </authorList>
    </citation>
    <scope>NUCLEOTIDE SEQUENCE [LARGE SCALE GENOMIC DNA]</scope>
    <source>
        <strain evidence="5 6">UC8</strain>
    </source>
</reference>
<dbReference type="PANTHER" id="PTHR43156">
    <property type="entry name" value="STAGE II SPORULATION PROTEIN E-RELATED"/>
    <property type="match status" value="1"/>
</dbReference>
<dbReference type="InterPro" id="IPR052016">
    <property type="entry name" value="Bact_Sigma-Reg"/>
</dbReference>
<evidence type="ECO:0000313" key="5">
    <source>
        <dbReference type="EMBL" id="QEG41174.1"/>
    </source>
</evidence>
<dbReference type="EMBL" id="CP042914">
    <property type="protein sequence ID" value="QEG41174.1"/>
    <property type="molecule type" value="Genomic_DNA"/>
</dbReference>
<dbReference type="CDD" id="cd00156">
    <property type="entry name" value="REC"/>
    <property type="match status" value="1"/>
</dbReference>
<dbReference type="RefSeq" id="WP_238388827.1">
    <property type="nucleotide sequence ID" value="NZ_CP042914.1"/>
</dbReference>
<dbReference type="EC" id="3.1.3.3" evidence="5"/>
<dbReference type="Proteomes" id="UP000325286">
    <property type="component" value="Chromosome"/>
</dbReference>
<dbReference type="SMART" id="SM00448">
    <property type="entry name" value="REC"/>
    <property type="match status" value="1"/>
</dbReference>
<organism evidence="5 6">
    <name type="scientific">Roseimaritima ulvae</name>
    <dbReference type="NCBI Taxonomy" id="980254"/>
    <lineage>
        <taxon>Bacteria</taxon>
        <taxon>Pseudomonadati</taxon>
        <taxon>Planctomycetota</taxon>
        <taxon>Planctomycetia</taxon>
        <taxon>Pirellulales</taxon>
        <taxon>Pirellulaceae</taxon>
        <taxon>Roseimaritima</taxon>
    </lineage>
</organism>
<dbReference type="GO" id="GO:0016791">
    <property type="term" value="F:phosphatase activity"/>
    <property type="evidence" value="ECO:0007669"/>
    <property type="project" value="TreeGrafter"/>
</dbReference>
<dbReference type="Gene3D" id="3.60.40.10">
    <property type="entry name" value="PPM-type phosphatase domain"/>
    <property type="match status" value="1"/>
</dbReference>
<dbReference type="KEGG" id="rul:UC8_31930"/>
<accession>A0A5B9QQC0</accession>
<evidence type="ECO:0000256" key="3">
    <source>
        <dbReference type="SAM" id="MobiDB-lite"/>
    </source>
</evidence>
<keyword evidence="2" id="KW-0597">Phosphoprotein</keyword>
<name>A0A5B9QQC0_9BACT</name>
<dbReference type="InterPro" id="IPR011006">
    <property type="entry name" value="CheY-like_superfamily"/>
</dbReference>
<dbReference type="PROSITE" id="PS50110">
    <property type="entry name" value="RESPONSE_REGULATORY"/>
    <property type="match status" value="1"/>
</dbReference>
<dbReference type="PANTHER" id="PTHR43156:SF2">
    <property type="entry name" value="STAGE II SPORULATION PROTEIN E"/>
    <property type="match status" value="1"/>
</dbReference>
<protein>
    <submittedName>
        <fullName evidence="5">Phosphoserine phosphatase RsbU</fullName>
        <ecNumber evidence="5">3.1.3.3</ecNumber>
    </submittedName>
</protein>
<dbReference type="InterPro" id="IPR001932">
    <property type="entry name" value="PPM-type_phosphatase-like_dom"/>
</dbReference>
<gene>
    <name evidence="5" type="primary">rsbU_4</name>
    <name evidence="5" type="ORF">UC8_31930</name>
</gene>